<feature type="compositionally biased region" description="Polar residues" evidence="1">
    <location>
        <begin position="1"/>
        <end position="16"/>
    </location>
</feature>
<sequence length="310" mass="33309">MTTTMTKVTSLGSPYSGSGAPSVPNPTPATETLDSLENEPTPPMDFAAVAKILGPIQESLNESAEEAMYPSPPINTPEVLSPAPSVHRYQTRVRGFSLIGDRLAQLKIDSRKPPRRDLDVASSNRSAEPSVTGGEEGDVASVGEVLNECGKDKDGLGHSSMSPAPLGSPVGEGSVPIALGSPTVNPRIEEYLSFTSKDLPTKSPAPFFASTLIEKAPSSTKTAHDNESLDSHNTIQSEDGVTEKSNWGAELEESVDRVCMRLEQLARDEYVIDPSKSLEEYYIARLQRLLGSDKRVVPVKIQKIVHSLLE</sequence>
<evidence type="ECO:0000256" key="1">
    <source>
        <dbReference type="SAM" id="MobiDB-lite"/>
    </source>
</evidence>
<keyword evidence="3" id="KW-1185">Reference proteome</keyword>
<organism evidence="2 3">
    <name type="scientific">Neocucurbitaria cava</name>
    <dbReference type="NCBI Taxonomy" id="798079"/>
    <lineage>
        <taxon>Eukaryota</taxon>
        <taxon>Fungi</taxon>
        <taxon>Dikarya</taxon>
        <taxon>Ascomycota</taxon>
        <taxon>Pezizomycotina</taxon>
        <taxon>Dothideomycetes</taxon>
        <taxon>Pleosporomycetidae</taxon>
        <taxon>Pleosporales</taxon>
        <taxon>Pleosporineae</taxon>
        <taxon>Cucurbitariaceae</taxon>
        <taxon>Neocucurbitaria</taxon>
    </lineage>
</organism>
<evidence type="ECO:0000313" key="2">
    <source>
        <dbReference type="EMBL" id="KAJ4375200.1"/>
    </source>
</evidence>
<gene>
    <name evidence="2" type="ORF">N0V83_002286</name>
</gene>
<dbReference type="OrthoDB" id="407617at2759"/>
<feature type="compositionally biased region" description="Basic and acidic residues" evidence="1">
    <location>
        <begin position="108"/>
        <end position="119"/>
    </location>
</feature>
<feature type="region of interest" description="Disordered" evidence="1">
    <location>
        <begin position="108"/>
        <end position="178"/>
    </location>
</feature>
<feature type="compositionally biased region" description="Polar residues" evidence="1">
    <location>
        <begin position="231"/>
        <end position="245"/>
    </location>
</feature>
<dbReference type="EMBL" id="JAPEUY010000003">
    <property type="protein sequence ID" value="KAJ4375200.1"/>
    <property type="molecule type" value="Genomic_DNA"/>
</dbReference>
<proteinExistence type="predicted"/>
<dbReference type="AlphaFoldDB" id="A0A9W9CPX2"/>
<comment type="caution">
    <text evidence="2">The sequence shown here is derived from an EMBL/GenBank/DDBJ whole genome shotgun (WGS) entry which is preliminary data.</text>
</comment>
<evidence type="ECO:0000313" key="3">
    <source>
        <dbReference type="Proteomes" id="UP001140560"/>
    </source>
</evidence>
<reference evidence="2" key="1">
    <citation type="submission" date="2022-10" db="EMBL/GenBank/DDBJ databases">
        <title>Tapping the CABI collections for fungal endophytes: first genome assemblies for Collariella, Neodidymelliopsis, Ascochyta clinopodiicola, Didymella pomorum, Didymosphaeria variabile, Neocosmospora piperis and Neocucurbitaria cava.</title>
        <authorList>
            <person name="Hill R."/>
        </authorList>
    </citation>
    <scope>NUCLEOTIDE SEQUENCE</scope>
    <source>
        <strain evidence="2">IMI 356814</strain>
    </source>
</reference>
<feature type="region of interest" description="Disordered" evidence="1">
    <location>
        <begin position="63"/>
        <end position="82"/>
    </location>
</feature>
<accession>A0A9W9CPX2</accession>
<feature type="region of interest" description="Disordered" evidence="1">
    <location>
        <begin position="218"/>
        <end position="248"/>
    </location>
</feature>
<protein>
    <submittedName>
        <fullName evidence="2">Uncharacterized protein</fullName>
    </submittedName>
</protein>
<name>A0A9W9CPX2_9PLEO</name>
<dbReference type="Proteomes" id="UP001140560">
    <property type="component" value="Unassembled WGS sequence"/>
</dbReference>
<feature type="region of interest" description="Disordered" evidence="1">
    <location>
        <begin position="1"/>
        <end position="44"/>
    </location>
</feature>